<protein>
    <submittedName>
        <fullName evidence="1">Uncharacterized protein</fullName>
    </submittedName>
</protein>
<organism evidence="1 2">
    <name type="scientific">Acanthoscelides obtectus</name>
    <name type="common">Bean weevil</name>
    <name type="synonym">Bruchus obtectus</name>
    <dbReference type="NCBI Taxonomy" id="200917"/>
    <lineage>
        <taxon>Eukaryota</taxon>
        <taxon>Metazoa</taxon>
        <taxon>Ecdysozoa</taxon>
        <taxon>Arthropoda</taxon>
        <taxon>Hexapoda</taxon>
        <taxon>Insecta</taxon>
        <taxon>Pterygota</taxon>
        <taxon>Neoptera</taxon>
        <taxon>Endopterygota</taxon>
        <taxon>Coleoptera</taxon>
        <taxon>Polyphaga</taxon>
        <taxon>Cucujiformia</taxon>
        <taxon>Chrysomeloidea</taxon>
        <taxon>Chrysomelidae</taxon>
        <taxon>Bruchinae</taxon>
        <taxon>Bruchini</taxon>
        <taxon>Acanthoscelides</taxon>
    </lineage>
</organism>
<proteinExistence type="predicted"/>
<reference evidence="1" key="1">
    <citation type="submission" date="2022-03" db="EMBL/GenBank/DDBJ databases">
        <authorList>
            <person name="Sayadi A."/>
        </authorList>
    </citation>
    <scope>NUCLEOTIDE SEQUENCE</scope>
</reference>
<evidence type="ECO:0000313" key="2">
    <source>
        <dbReference type="Proteomes" id="UP001152888"/>
    </source>
</evidence>
<keyword evidence="2" id="KW-1185">Reference proteome</keyword>
<comment type="caution">
    <text evidence="1">The sequence shown here is derived from an EMBL/GenBank/DDBJ whole genome shotgun (WGS) entry which is preliminary data.</text>
</comment>
<dbReference type="AlphaFoldDB" id="A0A9P0KE96"/>
<dbReference type="Proteomes" id="UP001152888">
    <property type="component" value="Unassembled WGS sequence"/>
</dbReference>
<name>A0A9P0KE96_ACAOB</name>
<dbReference type="OrthoDB" id="10058657at2759"/>
<dbReference type="EMBL" id="CAKOFQ010006812">
    <property type="protein sequence ID" value="CAH1973604.1"/>
    <property type="molecule type" value="Genomic_DNA"/>
</dbReference>
<gene>
    <name evidence="1" type="ORF">ACAOBT_LOCUS10651</name>
</gene>
<accession>A0A9P0KE96</accession>
<sequence>MAHLPTTPEVFMMDFDSRAGPSKRVRYGDPDFEETLLKWADEVDEDDSDIDSDAEFIYKYFKTAVEFCLKTTYFLCENSFSQTAMGSPISSTIANLVMEKLEILFLKV</sequence>
<evidence type="ECO:0000313" key="1">
    <source>
        <dbReference type="EMBL" id="CAH1973604.1"/>
    </source>
</evidence>